<feature type="transmembrane region" description="Helical" evidence="2">
    <location>
        <begin position="687"/>
        <end position="707"/>
    </location>
</feature>
<dbReference type="AlphaFoldDB" id="A0A6C0HRY9"/>
<name>A0A6C0HRY9_9ZZZZ</name>
<keyword evidence="2" id="KW-0812">Transmembrane</keyword>
<feature type="compositionally biased region" description="Polar residues" evidence="1">
    <location>
        <begin position="350"/>
        <end position="366"/>
    </location>
</feature>
<feature type="compositionally biased region" description="Basic residues" evidence="1">
    <location>
        <begin position="446"/>
        <end position="456"/>
    </location>
</feature>
<feature type="region of interest" description="Disordered" evidence="1">
    <location>
        <begin position="618"/>
        <end position="650"/>
    </location>
</feature>
<sequence length="809" mass="87725">MLIKALLSALLFHQSIGYLQQSICSDSTFGKCPIRAYCGITDTGEHKCLPCPSGKLCPGDGYTYLAQQQNSYNHNTAKYIIQTSNNSFIVSSDPVNRILFRKKLKRIVKIAKVGLKVAAIAKTGGTAGLMQIAAAKAKQLAIKKGLQCLRNGLSNFCNGKKKGAKPKPKFKSRIGSAGGLVKKTKPAAISQNNLRKRVKRTASKPSKNVTKTKLSKTSTKKTKSLGKRTRSPRGVKNLRSKPPSSNGDSSKPPTPCSNIFDDIANKVNNVTNNVVKNPVNKGRDWLKNNIGGNRGNCNQSSLKRRPTNLRGQTKNSKTKPKPKPTSTSLTKRRPTRTKSAPRSGMPISNDDATNSPISNDDSTSKPSPVIKSNPKPKAKSIKTRPPSTDDSRQTIRPTQISTDDNNPTIKPSRIRVRKTKIPIRTPTRTPSQTFVVTDDGIPTPKPSRRRVRRTRRPSASILTNDVTALPSSMSTTRKSIMVKTNRPTKTPTKTPTRTPTRRQSLGPTPAPTARPTPVPSRSPTVRPTPVPSRSPTARPSGAPTVHPTTIAGPPTMIPGNGLSWAVFSSTPTIPSNIPPTWVPSVTMFKIATSPPTSVSTPRPSILPTSLKAVTQQVSPTQRPSTQIPTTQIPSVQPTITPSFRSSLNPTEIPTRESITTLNPTTATGVSSITSASNSQTGVSSTTVGVGVGCVILVIIVISACIFASRKSSKEKLSPYQIWTRHYSSKNQQTQHLNENVINHPPINLKEDIHHFYNKSHRPSFNQNTVFTPHVSGRISSRNSQIVSPIGSQKNRQRLSFTTGQALHNI</sequence>
<protein>
    <submittedName>
        <fullName evidence="3">Uncharacterized protein</fullName>
    </submittedName>
</protein>
<reference evidence="3" key="1">
    <citation type="journal article" date="2020" name="Nature">
        <title>Giant virus diversity and host interactions through global metagenomics.</title>
        <authorList>
            <person name="Schulz F."/>
            <person name="Roux S."/>
            <person name="Paez-Espino D."/>
            <person name="Jungbluth S."/>
            <person name="Walsh D.A."/>
            <person name="Denef V.J."/>
            <person name="McMahon K.D."/>
            <person name="Konstantinidis K.T."/>
            <person name="Eloe-Fadrosh E.A."/>
            <person name="Kyrpides N.C."/>
            <person name="Woyke T."/>
        </authorList>
    </citation>
    <scope>NUCLEOTIDE SEQUENCE</scope>
    <source>
        <strain evidence="3">GVMAG-M-3300023184-165</strain>
    </source>
</reference>
<evidence type="ECO:0000256" key="1">
    <source>
        <dbReference type="SAM" id="MobiDB-lite"/>
    </source>
</evidence>
<organism evidence="3">
    <name type="scientific">viral metagenome</name>
    <dbReference type="NCBI Taxonomy" id="1070528"/>
    <lineage>
        <taxon>unclassified sequences</taxon>
        <taxon>metagenomes</taxon>
        <taxon>organismal metagenomes</taxon>
    </lineage>
</organism>
<feature type="compositionally biased region" description="Polar residues" evidence="1">
    <location>
        <begin position="460"/>
        <end position="478"/>
    </location>
</feature>
<accession>A0A6C0HRY9</accession>
<feature type="region of interest" description="Disordered" evidence="1">
    <location>
        <begin position="424"/>
        <end position="556"/>
    </location>
</feature>
<feature type="region of interest" description="Disordered" evidence="1">
    <location>
        <begin position="157"/>
        <end position="258"/>
    </location>
</feature>
<keyword evidence="2" id="KW-0472">Membrane</keyword>
<proteinExistence type="predicted"/>
<dbReference type="EMBL" id="MN740004">
    <property type="protein sequence ID" value="QHT82885.1"/>
    <property type="molecule type" value="Genomic_DNA"/>
</dbReference>
<feature type="compositionally biased region" description="Pro residues" evidence="1">
    <location>
        <begin position="508"/>
        <end position="532"/>
    </location>
</feature>
<feature type="compositionally biased region" description="Polar residues" evidence="1">
    <location>
        <begin position="242"/>
        <end position="251"/>
    </location>
</feature>
<feature type="compositionally biased region" description="Polar residues" evidence="1">
    <location>
        <begin position="394"/>
        <end position="409"/>
    </location>
</feature>
<evidence type="ECO:0000256" key="2">
    <source>
        <dbReference type="SAM" id="Phobius"/>
    </source>
</evidence>
<feature type="compositionally biased region" description="Basic residues" evidence="1">
    <location>
        <begin position="218"/>
        <end position="239"/>
    </location>
</feature>
<evidence type="ECO:0000313" key="3">
    <source>
        <dbReference type="EMBL" id="QHT82885.1"/>
    </source>
</evidence>
<feature type="compositionally biased region" description="Basic residues" evidence="1">
    <location>
        <begin position="159"/>
        <end position="172"/>
    </location>
</feature>
<feature type="region of interest" description="Disordered" evidence="1">
    <location>
        <begin position="272"/>
        <end position="411"/>
    </location>
</feature>
<keyword evidence="2" id="KW-1133">Transmembrane helix</keyword>
<feature type="compositionally biased region" description="Low complexity" evidence="1">
    <location>
        <begin position="483"/>
        <end position="502"/>
    </location>
</feature>